<feature type="signal peptide" evidence="1">
    <location>
        <begin position="1"/>
        <end position="18"/>
    </location>
</feature>
<dbReference type="OrthoDB" id="9811934at2"/>
<proteinExistence type="predicted"/>
<evidence type="ECO:0000313" key="3">
    <source>
        <dbReference type="Proteomes" id="UP000305517"/>
    </source>
</evidence>
<name>A0A5R8WUU1_9BACT</name>
<keyword evidence="1" id="KW-0732">Signal</keyword>
<dbReference type="AlphaFoldDB" id="A0A5R8WUU1"/>
<protein>
    <submittedName>
        <fullName evidence="2">Uncharacterized protein</fullName>
    </submittedName>
</protein>
<dbReference type="Proteomes" id="UP000305517">
    <property type="component" value="Unassembled WGS sequence"/>
</dbReference>
<dbReference type="EMBL" id="VAJM01000002">
    <property type="protein sequence ID" value="TLM95538.1"/>
    <property type="molecule type" value="Genomic_DNA"/>
</dbReference>
<dbReference type="RefSeq" id="WP_138076060.1">
    <property type="nucleotide sequence ID" value="NZ_VAJM01000002.1"/>
</dbReference>
<gene>
    <name evidence="2" type="ORF">FDY95_07060</name>
</gene>
<reference evidence="2 3" key="1">
    <citation type="submission" date="2019-05" db="EMBL/GenBank/DDBJ databases">
        <title>Hymenobacter edaphi sp. nov., isolated from abandoned arsenic-contaminated farmland soil.</title>
        <authorList>
            <person name="Nie L."/>
        </authorList>
    </citation>
    <scope>NUCLEOTIDE SEQUENCE [LARGE SCALE GENOMIC DNA]</scope>
    <source>
        <strain evidence="2 3">1-3-3-8</strain>
    </source>
</reference>
<dbReference type="PANTHER" id="PTHR35580:SF1">
    <property type="entry name" value="PHYTASE-LIKE DOMAIN-CONTAINING PROTEIN"/>
    <property type="match status" value="1"/>
</dbReference>
<comment type="caution">
    <text evidence="2">The sequence shown here is derived from an EMBL/GenBank/DDBJ whole genome shotgun (WGS) entry which is preliminary data.</text>
</comment>
<dbReference type="InterPro" id="IPR052918">
    <property type="entry name" value="Motility_Chemotaxis_Reg"/>
</dbReference>
<feature type="chain" id="PRO_5024378299" evidence="1">
    <location>
        <begin position="19"/>
        <end position="504"/>
    </location>
</feature>
<dbReference type="PANTHER" id="PTHR35580">
    <property type="entry name" value="CELL SURFACE GLYCOPROTEIN (S-LAYER PROTEIN)-LIKE PROTEIN"/>
    <property type="match status" value="1"/>
</dbReference>
<evidence type="ECO:0000256" key="1">
    <source>
        <dbReference type="SAM" id="SignalP"/>
    </source>
</evidence>
<accession>A0A5R8WUU1</accession>
<organism evidence="2 3">
    <name type="scientific">Hymenobacter jeollabukensis</name>
    <dbReference type="NCBI Taxonomy" id="2025313"/>
    <lineage>
        <taxon>Bacteria</taxon>
        <taxon>Pseudomonadati</taxon>
        <taxon>Bacteroidota</taxon>
        <taxon>Cytophagia</taxon>
        <taxon>Cytophagales</taxon>
        <taxon>Hymenobacteraceae</taxon>
        <taxon>Hymenobacter</taxon>
    </lineage>
</organism>
<sequence>MKFLPCLGLLLFMAMQQARGQAWQQVVPLLADSSSASSAPAIEALVTDAAGDVYVAGRFEGHLTLGSLQLQSAGGADAFLAKWSPGQSRFVWALRAGGAGDDGAQALATDGTSLYLAGRFQSPVVTFGALALHNTDPTGTTVDSFLAKLTPTQNTAAFTWVVPWGGPGDNYLAALAVQGADLFVTGNSFAEITLAQTPVAYDNAFVAKLTDEGATARVQWAMPIGGAASALAVAGEAVYVAGEFRSPAITFGNVLLTKTEAGSSAFGLGQDRHAFVARLDDRGEQGKFMWAQRIGGYGNSVVRCKALAVEGAQVYLTGEFYGKAKFGPFLLRSSAYGHTGDVFLTKLVAAGDEGRFAWAQQLGGADEEQVQALLVKGHDVYVAGTFLSDSLALGALTLKRTRAPSTAQELFVAHVLDADTTSRVTWLRGEVTGGPAAATALALRGTTLYVAGQAQLPVAFSGRILTQAAGTHGAFLAAMPAGAFARKAAGQPKPAKRRSKLITK</sequence>
<evidence type="ECO:0000313" key="2">
    <source>
        <dbReference type="EMBL" id="TLM95538.1"/>
    </source>
</evidence>
<keyword evidence="3" id="KW-1185">Reference proteome</keyword>